<evidence type="ECO:0000313" key="3">
    <source>
        <dbReference type="Proteomes" id="UP000259683"/>
    </source>
</evidence>
<protein>
    <submittedName>
        <fullName evidence="2">Uncharacterized protein</fullName>
    </submittedName>
</protein>
<sequence length="81" mass="8469">MNIKDLRSSGEQISDAPSTGTIRFSPGDAFDLMALATGIEGAFSPSLRAKFYSGGASPAMLSPPPSREAVLEALEKEKPPT</sequence>
<proteinExistence type="predicted"/>
<feature type="compositionally biased region" description="Polar residues" evidence="1">
    <location>
        <begin position="9"/>
        <end position="21"/>
    </location>
</feature>
<evidence type="ECO:0000313" key="2">
    <source>
        <dbReference type="EMBL" id="AXQ69790.1"/>
    </source>
</evidence>
<name>A0A385EDQ1_9CAUD</name>
<reference evidence="2" key="1">
    <citation type="submission" date="2018-07" db="EMBL/GenBank/DDBJ databases">
        <authorList>
            <person name="Wilson K.M."/>
            <person name="Ely B."/>
        </authorList>
    </citation>
    <scope>NUCLEOTIDE SEQUENCE</scope>
</reference>
<organism evidence="2 3">
    <name type="scientific">Caulobacter phage CcrSC</name>
    <dbReference type="NCBI Taxonomy" id="2283272"/>
    <lineage>
        <taxon>Viruses</taxon>
        <taxon>Duplodnaviria</taxon>
        <taxon>Heunggongvirae</taxon>
        <taxon>Uroviricota</taxon>
        <taxon>Caudoviricetes</taxon>
        <taxon>Jeanschmidtviridae</taxon>
        <taxon>Bertelyvirus</taxon>
        <taxon>Bertelyvirus SC</taxon>
    </lineage>
</organism>
<gene>
    <name evidence="2" type="ORF">CcrSC_gp208c</name>
</gene>
<dbReference type="Proteomes" id="UP000259683">
    <property type="component" value="Segment"/>
</dbReference>
<keyword evidence="3" id="KW-1185">Reference proteome</keyword>
<feature type="region of interest" description="Disordered" evidence="1">
    <location>
        <begin position="1"/>
        <end position="21"/>
    </location>
</feature>
<evidence type="ECO:0000256" key="1">
    <source>
        <dbReference type="SAM" id="MobiDB-lite"/>
    </source>
</evidence>
<dbReference type="EMBL" id="MH588547">
    <property type="protein sequence ID" value="AXQ69790.1"/>
    <property type="molecule type" value="Genomic_DNA"/>
</dbReference>
<reference evidence="2" key="2">
    <citation type="submission" date="2021-07" db="EMBL/GenBank/DDBJ databases">
        <title>Giant CbK-like Caulobacter bacteriophages have genetically divergent genomes.</title>
        <authorList>
            <person name="Wilson K."/>
            <person name="Ely B."/>
        </authorList>
    </citation>
    <scope>NUCLEOTIDE SEQUENCE</scope>
</reference>
<accession>A0A385EDQ1</accession>